<reference evidence="1 2" key="1">
    <citation type="journal article" date="2012" name="Stand. Genomic Sci.">
        <title>Genome sequence of the orange-pigmented seawater bacterium Owenweeksia hongkongensis type strain (UST20020801(T)).</title>
        <authorList>
            <person name="Riedel T."/>
            <person name="Held B."/>
            <person name="Nolan M."/>
            <person name="Lucas S."/>
            <person name="Lapidus A."/>
            <person name="Tice H."/>
            <person name="Del Rio T.G."/>
            <person name="Cheng J.F."/>
            <person name="Han C."/>
            <person name="Tapia R."/>
            <person name="Goodwin L.A."/>
            <person name="Pitluck S."/>
            <person name="Liolios K."/>
            <person name="Mavromatis K."/>
            <person name="Pagani I."/>
            <person name="Ivanova N."/>
            <person name="Mikhailova N."/>
            <person name="Pati A."/>
            <person name="Chen A."/>
            <person name="Palaniappan K."/>
            <person name="Rohde M."/>
            <person name="Tindall B.J."/>
            <person name="Detter J.C."/>
            <person name="Goker M."/>
            <person name="Woyke T."/>
            <person name="Bristow J."/>
            <person name="Eisen J.A."/>
            <person name="Markowitz V."/>
            <person name="Hugenholtz P."/>
            <person name="Klenk H.P."/>
            <person name="Kyrpides N.C."/>
        </authorList>
    </citation>
    <scope>NUCLEOTIDE SEQUENCE</scope>
    <source>
        <strain evidence="2">DSM 17368 / JCM 12287 / NRRL B-23963</strain>
    </source>
</reference>
<evidence type="ECO:0000313" key="2">
    <source>
        <dbReference type="Proteomes" id="UP000005631"/>
    </source>
</evidence>
<name>G8R856_OWEHD</name>
<proteinExistence type="predicted"/>
<dbReference type="AlphaFoldDB" id="G8R856"/>
<dbReference type="STRING" id="926562.Oweho_1428"/>
<protein>
    <recommendedName>
        <fullName evidence="3">LysM domain-containing protein</fullName>
    </recommendedName>
</protein>
<evidence type="ECO:0000313" key="1">
    <source>
        <dbReference type="EMBL" id="AEV32424.1"/>
    </source>
</evidence>
<sequence>MELKKLNGGLRGVRPFEGLQLKVTPDGNYEAWDANHYQVDRANQSIKDIAKKLDLDDKVLEDLNPEIDKKNVPAGYYLKIK</sequence>
<evidence type="ECO:0008006" key="3">
    <source>
        <dbReference type="Google" id="ProtNLM"/>
    </source>
</evidence>
<dbReference type="KEGG" id="oho:Oweho_1428"/>
<organism evidence="1 2">
    <name type="scientific">Owenweeksia hongkongensis (strain DSM 17368 / CIP 108786 / JCM 12287 / NRRL B-23963 / UST20020801)</name>
    <dbReference type="NCBI Taxonomy" id="926562"/>
    <lineage>
        <taxon>Bacteria</taxon>
        <taxon>Pseudomonadati</taxon>
        <taxon>Bacteroidota</taxon>
        <taxon>Flavobacteriia</taxon>
        <taxon>Flavobacteriales</taxon>
        <taxon>Owenweeksiaceae</taxon>
        <taxon>Owenweeksia</taxon>
    </lineage>
</organism>
<keyword evidence="2" id="KW-1185">Reference proteome</keyword>
<gene>
    <name evidence="1" type="ordered locus">Oweho_1428</name>
</gene>
<dbReference type="HOGENOM" id="CLU_2570528_0_0_10"/>
<dbReference type="RefSeq" id="WP_014201780.1">
    <property type="nucleotide sequence ID" value="NC_016599.1"/>
</dbReference>
<dbReference type="EMBL" id="CP003156">
    <property type="protein sequence ID" value="AEV32424.1"/>
    <property type="molecule type" value="Genomic_DNA"/>
</dbReference>
<accession>G8R856</accession>
<dbReference type="Proteomes" id="UP000005631">
    <property type="component" value="Chromosome"/>
</dbReference>